<organism evidence="3 4">
    <name type="scientific">Limoniibacter endophyticus</name>
    <dbReference type="NCBI Taxonomy" id="1565040"/>
    <lineage>
        <taxon>Bacteria</taxon>
        <taxon>Pseudomonadati</taxon>
        <taxon>Pseudomonadota</taxon>
        <taxon>Alphaproteobacteria</taxon>
        <taxon>Hyphomicrobiales</taxon>
        <taxon>Bartonellaceae</taxon>
        <taxon>Limoniibacter</taxon>
    </lineage>
</organism>
<dbReference type="AlphaFoldDB" id="A0A8J3GH00"/>
<feature type="signal peptide" evidence="1">
    <location>
        <begin position="1"/>
        <end position="24"/>
    </location>
</feature>
<keyword evidence="1" id="KW-0732">Signal</keyword>
<dbReference type="CDD" id="cd01149">
    <property type="entry name" value="HutB"/>
    <property type="match status" value="1"/>
</dbReference>
<feature type="domain" description="Fe/B12 periplasmic-binding" evidence="2">
    <location>
        <begin position="32"/>
        <end position="289"/>
    </location>
</feature>
<keyword evidence="4" id="KW-1185">Reference proteome</keyword>
<dbReference type="Proteomes" id="UP000641137">
    <property type="component" value="Unassembled WGS sequence"/>
</dbReference>
<dbReference type="PANTHER" id="PTHR30535">
    <property type="entry name" value="VITAMIN B12-BINDING PROTEIN"/>
    <property type="match status" value="1"/>
</dbReference>
<name>A0A8J3GH00_9HYPH</name>
<dbReference type="InterPro" id="IPR002491">
    <property type="entry name" value="ABC_transptr_periplasmic_BD"/>
</dbReference>
<gene>
    <name evidence="3" type="primary">hmuT</name>
    <name evidence="3" type="ORF">GCM10010136_25980</name>
</gene>
<dbReference type="EMBL" id="BMZO01000008">
    <property type="protein sequence ID" value="GHC75740.1"/>
    <property type="molecule type" value="Genomic_DNA"/>
</dbReference>
<dbReference type="RefSeq" id="WP_189490840.1">
    <property type="nucleotide sequence ID" value="NZ_BMZO01000008.1"/>
</dbReference>
<feature type="chain" id="PRO_5035284211" evidence="1">
    <location>
        <begin position="25"/>
        <end position="294"/>
    </location>
</feature>
<protein>
    <submittedName>
        <fullName evidence="3">Hemin ABC transporter substrate-binding protein</fullName>
    </submittedName>
</protein>
<reference evidence="3" key="2">
    <citation type="submission" date="2020-09" db="EMBL/GenBank/DDBJ databases">
        <authorList>
            <person name="Sun Q."/>
            <person name="Kim S."/>
        </authorList>
    </citation>
    <scope>NUCLEOTIDE SEQUENCE</scope>
    <source>
        <strain evidence="3">KCTC 42097</strain>
    </source>
</reference>
<sequence>MHRRTVLAGLCSAALLFSTGLSLAQDISAAKKIVSIGGSVTEIVYALEEEGRLVARDTTSVFPEQAHSLPDVGYMRQLSAEGVLSVGPDAIIAIEGSGPQDTVTLLGQANVPFVTVPEKHSAGGVVEKVEIIGRALGVSEKADKLASELREKLDAAAKASEAIAPAARRKVMFVLSVQNGRLMASGTGSAADAMIKMAGGVNAFPDYKGYKSLSDEAIIAAAPDVIVLMDRGGGDVSGATAILANPAVSQTPAGKEKRLVVLDGAFLLGFGPRTPEAIMALTDAIYGEHAAAMR</sequence>
<accession>A0A8J3GH00</accession>
<evidence type="ECO:0000313" key="4">
    <source>
        <dbReference type="Proteomes" id="UP000641137"/>
    </source>
</evidence>
<evidence type="ECO:0000259" key="2">
    <source>
        <dbReference type="PROSITE" id="PS50983"/>
    </source>
</evidence>
<proteinExistence type="predicted"/>
<dbReference type="InterPro" id="IPR050902">
    <property type="entry name" value="ABC_Transporter_SBP"/>
</dbReference>
<reference evidence="3" key="1">
    <citation type="journal article" date="2014" name="Int. J. Syst. Evol. Microbiol.">
        <title>Complete genome sequence of Corynebacterium casei LMG S-19264T (=DSM 44701T), isolated from a smear-ripened cheese.</title>
        <authorList>
            <consortium name="US DOE Joint Genome Institute (JGI-PGF)"/>
            <person name="Walter F."/>
            <person name="Albersmeier A."/>
            <person name="Kalinowski J."/>
            <person name="Ruckert C."/>
        </authorList>
    </citation>
    <scope>NUCLEOTIDE SEQUENCE</scope>
    <source>
        <strain evidence="3">KCTC 42097</strain>
    </source>
</reference>
<dbReference type="PANTHER" id="PTHR30535:SF4">
    <property type="entry name" value="HEMIN-BINDING PERIPLASMIC PROTEIN HMUT"/>
    <property type="match status" value="1"/>
</dbReference>
<dbReference type="PROSITE" id="PS50983">
    <property type="entry name" value="FE_B12_PBP"/>
    <property type="match status" value="1"/>
</dbReference>
<evidence type="ECO:0000313" key="3">
    <source>
        <dbReference type="EMBL" id="GHC75740.1"/>
    </source>
</evidence>
<comment type="caution">
    <text evidence="3">The sequence shown here is derived from an EMBL/GenBank/DDBJ whole genome shotgun (WGS) entry which is preliminary data.</text>
</comment>
<dbReference type="Pfam" id="PF01497">
    <property type="entry name" value="Peripla_BP_2"/>
    <property type="match status" value="1"/>
</dbReference>
<dbReference type="Gene3D" id="3.40.50.1980">
    <property type="entry name" value="Nitrogenase molybdenum iron protein domain"/>
    <property type="match status" value="2"/>
</dbReference>
<dbReference type="SUPFAM" id="SSF53807">
    <property type="entry name" value="Helical backbone' metal receptor"/>
    <property type="match status" value="1"/>
</dbReference>
<evidence type="ECO:0000256" key="1">
    <source>
        <dbReference type="SAM" id="SignalP"/>
    </source>
</evidence>